<dbReference type="InterPro" id="IPR002347">
    <property type="entry name" value="SDR_fam"/>
</dbReference>
<dbReference type="InterPro" id="IPR057326">
    <property type="entry name" value="KR_dom"/>
</dbReference>
<dbReference type="SMART" id="SM00822">
    <property type="entry name" value="PKS_KR"/>
    <property type="match status" value="1"/>
</dbReference>
<name>A0A0D0H6N4_9MICO</name>
<dbReference type="PROSITE" id="PS00061">
    <property type="entry name" value="ADH_SHORT"/>
    <property type="match status" value="1"/>
</dbReference>
<organism evidence="4 5">
    <name type="scientific">Leucobacter komagatae</name>
    <dbReference type="NCBI Taxonomy" id="55969"/>
    <lineage>
        <taxon>Bacteria</taxon>
        <taxon>Bacillati</taxon>
        <taxon>Actinomycetota</taxon>
        <taxon>Actinomycetes</taxon>
        <taxon>Micrococcales</taxon>
        <taxon>Microbacteriaceae</taxon>
        <taxon>Leucobacter</taxon>
    </lineage>
</organism>
<reference evidence="4 5" key="1">
    <citation type="submission" date="2015-01" db="EMBL/GenBank/DDBJ databases">
        <title>Draft genome sequence of Leucobacter komagatae strain VKM ST2845.</title>
        <authorList>
            <person name="Karlyshev A.V."/>
            <person name="Kudryashova E.B."/>
        </authorList>
    </citation>
    <scope>NUCLEOTIDE SEQUENCE [LARGE SCALE GENOMIC DNA]</scope>
    <source>
        <strain evidence="4 5">VKM ST2845</strain>
    </source>
</reference>
<dbReference type="FunFam" id="3.40.50.720:FF:000084">
    <property type="entry name" value="Short-chain dehydrogenase reductase"/>
    <property type="match status" value="1"/>
</dbReference>
<sequence length="248" mass="25762">MQQLTDKVAIITGGAGGIGRGLTTAFVAAGAKVLFVDVDDEAGLSLEQELGENARFLNIDLAAPGSAESIRDAALAAFGRIDTLVNNANSSTPAPLLDVDDANLDQVFESSFRPTLKLMQACHGALAETKGSIINFASGAGLNGDPNQGSYAAAKEAIRGITRVAANEWGPNGIRVNVVCPFALTDGVRWWSETYPEQAAHTVSTVPLGRIGDIATDIAPAVVFFASDASQYITGQTIMLDGGGIKLR</sequence>
<protein>
    <submittedName>
        <fullName evidence="4">Oxidoreductase</fullName>
    </submittedName>
</protein>
<keyword evidence="2" id="KW-0560">Oxidoreductase</keyword>
<dbReference type="GO" id="GO:0016491">
    <property type="term" value="F:oxidoreductase activity"/>
    <property type="evidence" value="ECO:0007669"/>
    <property type="project" value="UniProtKB-KW"/>
</dbReference>
<dbReference type="InterPro" id="IPR036291">
    <property type="entry name" value="NAD(P)-bd_dom_sf"/>
</dbReference>
<dbReference type="PRINTS" id="PR00080">
    <property type="entry name" value="SDRFAMILY"/>
</dbReference>
<dbReference type="Gene3D" id="3.40.50.720">
    <property type="entry name" value="NAD(P)-binding Rossmann-like Domain"/>
    <property type="match status" value="1"/>
</dbReference>
<evidence type="ECO:0000259" key="3">
    <source>
        <dbReference type="SMART" id="SM00822"/>
    </source>
</evidence>
<dbReference type="EMBL" id="JXSQ01000006">
    <property type="protein sequence ID" value="KIP52850.1"/>
    <property type="molecule type" value="Genomic_DNA"/>
</dbReference>
<dbReference type="Proteomes" id="UP000032120">
    <property type="component" value="Unassembled WGS sequence"/>
</dbReference>
<dbReference type="InterPro" id="IPR020904">
    <property type="entry name" value="Sc_DH/Rdtase_CS"/>
</dbReference>
<dbReference type="PANTHER" id="PTHR43639">
    <property type="entry name" value="OXIDOREDUCTASE, SHORT-CHAIN DEHYDROGENASE/REDUCTASE FAMILY (AFU_ORTHOLOGUE AFUA_5G02870)"/>
    <property type="match status" value="1"/>
</dbReference>
<dbReference type="RefSeq" id="WP_042543627.1">
    <property type="nucleotide sequence ID" value="NZ_JXSQ01000006.1"/>
</dbReference>
<dbReference type="SUPFAM" id="SSF51735">
    <property type="entry name" value="NAD(P)-binding Rossmann-fold domains"/>
    <property type="match status" value="1"/>
</dbReference>
<comment type="caution">
    <text evidence="4">The sequence shown here is derived from an EMBL/GenBank/DDBJ whole genome shotgun (WGS) entry which is preliminary data.</text>
</comment>
<dbReference type="AlphaFoldDB" id="A0A0D0H6N4"/>
<dbReference type="CDD" id="cd05233">
    <property type="entry name" value="SDR_c"/>
    <property type="match status" value="1"/>
</dbReference>
<keyword evidence="5" id="KW-1185">Reference proteome</keyword>
<proteinExistence type="inferred from homology"/>
<evidence type="ECO:0000313" key="5">
    <source>
        <dbReference type="Proteomes" id="UP000032120"/>
    </source>
</evidence>
<feature type="domain" description="Ketoreductase" evidence="3">
    <location>
        <begin position="7"/>
        <end position="185"/>
    </location>
</feature>
<evidence type="ECO:0000256" key="2">
    <source>
        <dbReference type="ARBA" id="ARBA00023002"/>
    </source>
</evidence>
<dbReference type="Pfam" id="PF13561">
    <property type="entry name" value="adh_short_C2"/>
    <property type="match status" value="1"/>
</dbReference>
<accession>A0A0D0H6N4</accession>
<evidence type="ECO:0000256" key="1">
    <source>
        <dbReference type="ARBA" id="ARBA00006484"/>
    </source>
</evidence>
<dbReference type="PANTHER" id="PTHR43639:SF1">
    <property type="entry name" value="SHORT-CHAIN DEHYDROGENASE_REDUCTASE FAMILY PROTEIN"/>
    <property type="match status" value="1"/>
</dbReference>
<dbReference type="PRINTS" id="PR00081">
    <property type="entry name" value="GDHRDH"/>
</dbReference>
<comment type="similarity">
    <text evidence="1">Belongs to the short-chain dehydrogenases/reductases (SDR) family.</text>
</comment>
<evidence type="ECO:0000313" key="4">
    <source>
        <dbReference type="EMBL" id="KIP52850.1"/>
    </source>
</evidence>
<gene>
    <name evidence="4" type="ORF">SD72_06515</name>
</gene>
<dbReference type="OrthoDB" id="517007at2"/>